<keyword evidence="3 5" id="KW-0694">RNA-binding</keyword>
<dbReference type="Gene3D" id="2.40.150.20">
    <property type="entry name" value="Ribosomal protein L14"/>
    <property type="match status" value="1"/>
</dbReference>
<dbReference type="GO" id="GO:0022625">
    <property type="term" value="C:cytosolic large ribosomal subunit"/>
    <property type="evidence" value="ECO:0007669"/>
    <property type="project" value="TreeGrafter"/>
</dbReference>
<dbReference type="EMBL" id="MHOX01000004">
    <property type="protein sequence ID" value="OGZ71482.1"/>
    <property type="molecule type" value="Genomic_DNA"/>
</dbReference>
<comment type="similarity">
    <text evidence="3 4">Belongs to the universal ribosomal protein uL14 family.</text>
</comment>
<evidence type="ECO:0000256" key="3">
    <source>
        <dbReference type="HAMAP-Rule" id="MF_01367"/>
    </source>
</evidence>
<comment type="caution">
    <text evidence="6">The sequence shown here is derived from an EMBL/GenBank/DDBJ whole genome shotgun (WGS) entry which is preliminary data.</text>
</comment>
<reference evidence="6 7" key="1">
    <citation type="journal article" date="2016" name="Nat. Commun.">
        <title>Thousands of microbial genomes shed light on interconnected biogeochemical processes in an aquifer system.</title>
        <authorList>
            <person name="Anantharaman K."/>
            <person name="Brown C.T."/>
            <person name="Hug L.A."/>
            <person name="Sharon I."/>
            <person name="Castelle C.J."/>
            <person name="Probst A.J."/>
            <person name="Thomas B.C."/>
            <person name="Singh A."/>
            <person name="Wilkins M.J."/>
            <person name="Karaoz U."/>
            <person name="Brodie E.L."/>
            <person name="Williams K.H."/>
            <person name="Hubbard S.S."/>
            <person name="Banfield J.F."/>
        </authorList>
    </citation>
    <scope>NUCLEOTIDE SEQUENCE [LARGE SCALE GENOMIC DNA]</scope>
</reference>
<organism evidence="6 7">
    <name type="scientific">Candidatus Staskawiczbacteria bacterium RIFCSPLOWO2_01_FULL_33_9</name>
    <dbReference type="NCBI Taxonomy" id="1802211"/>
    <lineage>
        <taxon>Bacteria</taxon>
        <taxon>Candidatus Staskawicziibacteriota</taxon>
    </lineage>
</organism>
<evidence type="ECO:0000256" key="1">
    <source>
        <dbReference type="ARBA" id="ARBA00022980"/>
    </source>
</evidence>
<evidence type="ECO:0000256" key="5">
    <source>
        <dbReference type="RuleBase" id="RU003950"/>
    </source>
</evidence>
<keyword evidence="1 3" id="KW-0689">Ribosomal protein</keyword>
<keyword evidence="2 3" id="KW-0687">Ribonucleoprotein</keyword>
<dbReference type="GO" id="GO:0070180">
    <property type="term" value="F:large ribosomal subunit rRNA binding"/>
    <property type="evidence" value="ECO:0007669"/>
    <property type="project" value="TreeGrafter"/>
</dbReference>
<evidence type="ECO:0000256" key="2">
    <source>
        <dbReference type="ARBA" id="ARBA00023274"/>
    </source>
</evidence>
<gene>
    <name evidence="3" type="primary">rplN</name>
    <name evidence="6" type="ORF">A2904_01665</name>
</gene>
<name>A0A1G2I9I0_9BACT</name>
<comment type="function">
    <text evidence="3 5">Binds to 23S rRNA. Forms part of two intersubunit bridges in the 70S ribosome.</text>
</comment>
<dbReference type="AlphaFoldDB" id="A0A1G2I9I0"/>
<dbReference type="CDD" id="cd00337">
    <property type="entry name" value="Ribosomal_uL14"/>
    <property type="match status" value="1"/>
</dbReference>
<protein>
    <recommendedName>
        <fullName evidence="3">Large ribosomal subunit protein uL14</fullName>
    </recommendedName>
</protein>
<dbReference type="Pfam" id="PF00238">
    <property type="entry name" value="Ribosomal_L14"/>
    <property type="match status" value="1"/>
</dbReference>
<comment type="subunit">
    <text evidence="3">Part of the 50S ribosomal subunit. Forms a cluster with proteins L3 and L19. In the 70S ribosome, L14 and L19 interact and together make contacts with the 16S rRNA in bridges B5 and B8.</text>
</comment>
<evidence type="ECO:0000256" key="4">
    <source>
        <dbReference type="RuleBase" id="RU003949"/>
    </source>
</evidence>
<dbReference type="InterPro" id="IPR005745">
    <property type="entry name" value="Ribosomal_uL14_bac-type"/>
</dbReference>
<dbReference type="NCBIfam" id="TIGR01067">
    <property type="entry name" value="rplN_bact"/>
    <property type="match status" value="1"/>
</dbReference>
<dbReference type="SMART" id="SM01374">
    <property type="entry name" value="Ribosomal_L14"/>
    <property type="match status" value="1"/>
</dbReference>
<dbReference type="HAMAP" id="MF_01367">
    <property type="entry name" value="Ribosomal_uL14"/>
    <property type="match status" value="1"/>
</dbReference>
<dbReference type="PROSITE" id="PS00049">
    <property type="entry name" value="RIBOSOMAL_L14"/>
    <property type="match status" value="1"/>
</dbReference>
<dbReference type="Proteomes" id="UP000176308">
    <property type="component" value="Unassembled WGS sequence"/>
</dbReference>
<accession>A0A1G2I9I0</accession>
<dbReference type="GO" id="GO:0003735">
    <property type="term" value="F:structural constituent of ribosome"/>
    <property type="evidence" value="ECO:0007669"/>
    <property type="project" value="InterPro"/>
</dbReference>
<dbReference type="SUPFAM" id="SSF50193">
    <property type="entry name" value="Ribosomal protein L14"/>
    <property type="match status" value="1"/>
</dbReference>
<sequence>MIQPRSMLKVADNSGAKIIQCINIPGGTRKRYAQLGDIIVAAVKKAEPRKLVKKHEKVKAVIIRQRKAYRRADGSYIRFDDNAVVILGEGKLPRGGRVFGPTAKELKDKGFDKIAMMATELL</sequence>
<dbReference type="PANTHER" id="PTHR11761">
    <property type="entry name" value="50S/60S RIBOSOMAL PROTEIN L14/L23"/>
    <property type="match status" value="1"/>
</dbReference>
<dbReference type="GO" id="GO:0006412">
    <property type="term" value="P:translation"/>
    <property type="evidence" value="ECO:0007669"/>
    <property type="project" value="UniProtKB-UniRule"/>
</dbReference>
<evidence type="ECO:0000313" key="6">
    <source>
        <dbReference type="EMBL" id="OGZ71482.1"/>
    </source>
</evidence>
<dbReference type="InterPro" id="IPR036853">
    <property type="entry name" value="Ribosomal_uL14_sf"/>
</dbReference>
<dbReference type="PANTHER" id="PTHR11761:SF3">
    <property type="entry name" value="LARGE RIBOSOMAL SUBUNIT PROTEIN UL14M"/>
    <property type="match status" value="1"/>
</dbReference>
<keyword evidence="3 5" id="KW-0699">rRNA-binding</keyword>
<evidence type="ECO:0000313" key="7">
    <source>
        <dbReference type="Proteomes" id="UP000176308"/>
    </source>
</evidence>
<dbReference type="InterPro" id="IPR019972">
    <property type="entry name" value="Ribosomal_uL14_CS"/>
</dbReference>
<proteinExistence type="inferred from homology"/>
<dbReference type="InterPro" id="IPR000218">
    <property type="entry name" value="Ribosomal_uL14"/>
</dbReference>